<evidence type="ECO:0000256" key="4">
    <source>
        <dbReference type="ARBA" id="ARBA00022927"/>
    </source>
</evidence>
<dbReference type="SUPFAM" id="SSF103491">
    <property type="entry name" value="Preprotein translocase SecY subunit"/>
    <property type="match status" value="1"/>
</dbReference>
<keyword evidence="4" id="KW-0653">Protein transport</keyword>
<feature type="transmembrane region" description="Helical" evidence="9">
    <location>
        <begin position="12"/>
        <end position="31"/>
    </location>
</feature>
<dbReference type="EMBL" id="JBHTLH010000005">
    <property type="protein sequence ID" value="MFD1124040.1"/>
    <property type="molecule type" value="Genomic_DNA"/>
</dbReference>
<keyword evidence="11" id="KW-1185">Reference proteome</keyword>
<feature type="transmembrane region" description="Helical" evidence="9">
    <location>
        <begin position="336"/>
        <end position="361"/>
    </location>
</feature>
<keyword evidence="6" id="KW-0811">Translocation</keyword>
<comment type="caution">
    <text evidence="10">The sequence shown here is derived from an EMBL/GenBank/DDBJ whole genome shotgun (WGS) entry which is preliminary data.</text>
</comment>
<dbReference type="InterPro" id="IPR002208">
    <property type="entry name" value="SecY/SEC61-alpha"/>
</dbReference>
<evidence type="ECO:0000256" key="1">
    <source>
        <dbReference type="ARBA" id="ARBA00022448"/>
    </source>
</evidence>
<dbReference type="PRINTS" id="PR00303">
    <property type="entry name" value="SECYTRNLCASE"/>
</dbReference>
<reference evidence="11" key="1">
    <citation type="journal article" date="2019" name="Int. J. Syst. Evol. Microbiol.">
        <title>The Global Catalogue of Microorganisms (GCM) 10K type strain sequencing project: providing services to taxonomists for standard genome sequencing and annotation.</title>
        <authorList>
            <consortium name="The Broad Institute Genomics Platform"/>
            <consortium name="The Broad Institute Genome Sequencing Center for Infectious Disease"/>
            <person name="Wu L."/>
            <person name="Ma J."/>
        </authorList>
    </citation>
    <scope>NUCLEOTIDE SEQUENCE [LARGE SCALE GENOMIC DNA]</scope>
    <source>
        <strain evidence="11">CCUG 71848</strain>
    </source>
</reference>
<keyword evidence="1" id="KW-0813">Transport</keyword>
<dbReference type="Gene3D" id="1.10.3370.10">
    <property type="entry name" value="SecY subunit domain"/>
    <property type="match status" value="1"/>
</dbReference>
<feature type="transmembrane region" description="Helical" evidence="9">
    <location>
        <begin position="130"/>
        <end position="150"/>
    </location>
</feature>
<feature type="transmembrane region" description="Helical" evidence="9">
    <location>
        <begin position="231"/>
        <end position="254"/>
    </location>
</feature>
<dbReference type="RefSeq" id="WP_121977654.1">
    <property type="nucleotide sequence ID" value="NZ_JBHTLH010000005.1"/>
</dbReference>
<evidence type="ECO:0000256" key="5">
    <source>
        <dbReference type="ARBA" id="ARBA00022989"/>
    </source>
</evidence>
<evidence type="ECO:0000256" key="6">
    <source>
        <dbReference type="ARBA" id="ARBA00023010"/>
    </source>
</evidence>
<dbReference type="PIRSF" id="PIRSF004557">
    <property type="entry name" value="SecY"/>
    <property type="match status" value="1"/>
</dbReference>
<dbReference type="Pfam" id="PF00344">
    <property type="entry name" value="SecY"/>
    <property type="match status" value="1"/>
</dbReference>
<dbReference type="InterPro" id="IPR014269">
    <property type="entry name" value="SecY2"/>
</dbReference>
<evidence type="ECO:0000256" key="2">
    <source>
        <dbReference type="ARBA" id="ARBA00022475"/>
    </source>
</evidence>
<evidence type="ECO:0000313" key="10">
    <source>
        <dbReference type="EMBL" id="MFD1124040.1"/>
    </source>
</evidence>
<feature type="transmembrane region" description="Helical" evidence="9">
    <location>
        <begin position="284"/>
        <end position="303"/>
    </location>
</feature>
<evidence type="ECO:0000256" key="8">
    <source>
        <dbReference type="NCBIfam" id="TIGR02920"/>
    </source>
</evidence>
<feature type="transmembrane region" description="Helical" evidence="9">
    <location>
        <begin position="367"/>
        <end position="385"/>
    </location>
</feature>
<sequence>MKLLLKKIAFTVMMVAILEIGSDILLPGFPAKDYVNSIGQNAYINLASSNFGSQITVPSLFALGMGPYMTALIVWQTITITSEDTFKRLSPKVTGFWQKLITLIFSILQAIATAWLFMKYRPNMHGYSWLAFYFTILIILVAGSMFIVWLADLNAKWGVGGTSILIIPALVKNLPTVLNSGLKHPIEFDFQISTVMILLMIVFFLMSVYTNQAEVRFKIERVSISSRLTDSYIPIRLLASGAMPFMFAMSLYSIPSLLLSRNKLNGTGHAFLAQAFSYHTWQGILTYSAIIVFLGYGFAFVNVRPHSIAKSLQKSGDYILNIVPGKDTETYLTNHLYRIIFIGNCFMLFIAVTPLFLGLYVPQLTNFSFLFGSLLILITMLDNVIQEVHALFVKNQYSIF</sequence>
<evidence type="ECO:0000256" key="7">
    <source>
        <dbReference type="ARBA" id="ARBA00023136"/>
    </source>
</evidence>
<organism evidence="10 11">
    <name type="scientific">Lentilactobacillus raoultii</name>
    <dbReference type="NCBI Taxonomy" id="1987503"/>
    <lineage>
        <taxon>Bacteria</taxon>
        <taxon>Bacillati</taxon>
        <taxon>Bacillota</taxon>
        <taxon>Bacilli</taxon>
        <taxon>Lactobacillales</taxon>
        <taxon>Lactobacillaceae</taxon>
        <taxon>Lentilactobacillus</taxon>
    </lineage>
</organism>
<dbReference type="PANTHER" id="PTHR10906">
    <property type="entry name" value="SECY/SEC61-ALPHA FAMILY MEMBER"/>
    <property type="match status" value="1"/>
</dbReference>
<protein>
    <recommendedName>
        <fullName evidence="8">Accessory Sec system protein translocase subunit SecY2</fullName>
    </recommendedName>
</protein>
<accession>A0ABW3PI03</accession>
<feature type="transmembrane region" description="Helical" evidence="9">
    <location>
        <begin position="96"/>
        <end position="118"/>
    </location>
</feature>
<keyword evidence="2" id="KW-1003">Cell membrane</keyword>
<evidence type="ECO:0000313" key="11">
    <source>
        <dbReference type="Proteomes" id="UP001597156"/>
    </source>
</evidence>
<feature type="transmembrane region" description="Helical" evidence="9">
    <location>
        <begin position="51"/>
        <end position="75"/>
    </location>
</feature>
<evidence type="ECO:0000256" key="9">
    <source>
        <dbReference type="SAM" id="Phobius"/>
    </source>
</evidence>
<dbReference type="NCBIfam" id="TIGR02920">
    <property type="entry name" value="acc_sec_Y2"/>
    <property type="match status" value="1"/>
</dbReference>
<name>A0ABW3PI03_9LACO</name>
<dbReference type="InterPro" id="IPR023201">
    <property type="entry name" value="SecY_dom_sf"/>
</dbReference>
<feature type="transmembrane region" description="Helical" evidence="9">
    <location>
        <begin position="157"/>
        <end position="178"/>
    </location>
</feature>
<evidence type="ECO:0000256" key="3">
    <source>
        <dbReference type="ARBA" id="ARBA00022692"/>
    </source>
</evidence>
<gene>
    <name evidence="10" type="primary">secY2</name>
    <name evidence="10" type="ORF">ACFQ22_01510</name>
</gene>
<proteinExistence type="predicted"/>
<dbReference type="Proteomes" id="UP001597156">
    <property type="component" value="Unassembled WGS sequence"/>
</dbReference>
<keyword evidence="3 9" id="KW-0812">Transmembrane</keyword>
<keyword evidence="7 9" id="KW-0472">Membrane</keyword>
<keyword evidence="5 9" id="KW-1133">Transmembrane helix</keyword>
<feature type="transmembrane region" description="Helical" evidence="9">
    <location>
        <begin position="190"/>
        <end position="210"/>
    </location>
</feature>